<dbReference type="PANTHER" id="PTHR21137">
    <property type="entry name" value="ODORANT RECEPTOR"/>
    <property type="match status" value="1"/>
</dbReference>
<dbReference type="Pfam" id="PF02949">
    <property type="entry name" value="7tm_6"/>
    <property type="match status" value="1"/>
</dbReference>
<evidence type="ECO:0000313" key="12">
    <source>
        <dbReference type="Proteomes" id="UP001627154"/>
    </source>
</evidence>
<comment type="subcellular location">
    <subcellularLocation>
        <location evidence="1 10">Cell membrane</location>
        <topology evidence="1 10">Multi-pass membrane protein</topology>
    </subcellularLocation>
</comment>
<evidence type="ECO:0000256" key="6">
    <source>
        <dbReference type="ARBA" id="ARBA00022989"/>
    </source>
</evidence>
<dbReference type="GO" id="GO:0007165">
    <property type="term" value="P:signal transduction"/>
    <property type="evidence" value="ECO:0007669"/>
    <property type="project" value="UniProtKB-KW"/>
</dbReference>
<feature type="transmembrane region" description="Helical" evidence="10">
    <location>
        <begin position="235"/>
        <end position="255"/>
    </location>
</feature>
<dbReference type="PANTHER" id="PTHR21137:SF35">
    <property type="entry name" value="ODORANT RECEPTOR 19A-RELATED"/>
    <property type="match status" value="1"/>
</dbReference>
<comment type="similarity">
    <text evidence="10">Belongs to the insect chemoreceptor superfamily. Heteromeric odorant receptor channel (TC 1.A.69) family.</text>
</comment>
<dbReference type="Proteomes" id="UP001627154">
    <property type="component" value="Unassembled WGS sequence"/>
</dbReference>
<name>A0ABD2WAK8_9HYME</name>
<keyword evidence="9 10" id="KW-0807">Transducer</keyword>
<evidence type="ECO:0000256" key="9">
    <source>
        <dbReference type="ARBA" id="ARBA00023224"/>
    </source>
</evidence>
<keyword evidence="2" id="KW-1003">Cell membrane</keyword>
<protein>
    <recommendedName>
        <fullName evidence="10">Odorant receptor</fullName>
    </recommendedName>
</protein>
<keyword evidence="5 10" id="KW-0552">Olfaction</keyword>
<keyword evidence="12" id="KW-1185">Reference proteome</keyword>
<comment type="caution">
    <text evidence="10">Lacks conserved residue(s) required for the propagation of feature annotation.</text>
</comment>
<keyword evidence="6 10" id="KW-1133">Transmembrane helix</keyword>
<feature type="transmembrane region" description="Helical" evidence="10">
    <location>
        <begin position="182"/>
        <end position="201"/>
    </location>
</feature>
<evidence type="ECO:0000256" key="7">
    <source>
        <dbReference type="ARBA" id="ARBA00023136"/>
    </source>
</evidence>
<evidence type="ECO:0000256" key="2">
    <source>
        <dbReference type="ARBA" id="ARBA00022475"/>
    </source>
</evidence>
<proteinExistence type="inferred from homology"/>
<comment type="caution">
    <text evidence="11">The sequence shown here is derived from an EMBL/GenBank/DDBJ whole genome shotgun (WGS) entry which is preliminary data.</text>
</comment>
<evidence type="ECO:0000313" key="11">
    <source>
        <dbReference type="EMBL" id="KAL3390115.1"/>
    </source>
</evidence>
<evidence type="ECO:0000256" key="8">
    <source>
        <dbReference type="ARBA" id="ARBA00023170"/>
    </source>
</evidence>
<organism evidence="11 12">
    <name type="scientific">Trichogramma kaykai</name>
    <dbReference type="NCBI Taxonomy" id="54128"/>
    <lineage>
        <taxon>Eukaryota</taxon>
        <taxon>Metazoa</taxon>
        <taxon>Ecdysozoa</taxon>
        <taxon>Arthropoda</taxon>
        <taxon>Hexapoda</taxon>
        <taxon>Insecta</taxon>
        <taxon>Pterygota</taxon>
        <taxon>Neoptera</taxon>
        <taxon>Endopterygota</taxon>
        <taxon>Hymenoptera</taxon>
        <taxon>Apocrita</taxon>
        <taxon>Proctotrupomorpha</taxon>
        <taxon>Chalcidoidea</taxon>
        <taxon>Trichogrammatidae</taxon>
        <taxon>Trichogramma</taxon>
    </lineage>
</organism>
<dbReference type="InterPro" id="IPR004117">
    <property type="entry name" value="7tm6_olfct_rcpt"/>
</dbReference>
<evidence type="ECO:0000256" key="3">
    <source>
        <dbReference type="ARBA" id="ARBA00022606"/>
    </source>
</evidence>
<evidence type="ECO:0000256" key="4">
    <source>
        <dbReference type="ARBA" id="ARBA00022692"/>
    </source>
</evidence>
<sequence length="360" mass="41765">MNPDEVFNNKYFRLNRTLLKQVSLWPYESTSTKVIKRIFIMVGFYSMSLPQMIRGIEEIRSDDPDPEIIIENLSGFIYFHGIISKLITQMVTENKLKYLYEEISKDWKTITDKNEKAVLEKSAAVGHQLTIFYTGFVVLSAIFFVSITAFVPVFLNYVLPGNQTYQKQICIYAEYFVDQEKYFYYIFTHTMVIGVMTVYVATAIDSVFVNCVQHVLGLFNIIKFANLIQSAYNECFFLLAGLIVAGLSAFTYVLSQNVSNPLNFMRIWFLWFGVIVYMFFVNLPGQKLLNISEELHLAIYDSSWHKFPIKTRFLIQIMMLRCLKPCRLTAGRLIEMNFASCSNILRTAFSYFTVVNSMNS</sequence>
<dbReference type="EMBL" id="JBJJXI010000121">
    <property type="protein sequence ID" value="KAL3390115.1"/>
    <property type="molecule type" value="Genomic_DNA"/>
</dbReference>
<gene>
    <name evidence="11" type="ORF">TKK_014931</name>
</gene>
<accession>A0ABD2WAK8</accession>
<feature type="transmembrane region" description="Helical" evidence="10">
    <location>
        <begin position="131"/>
        <end position="159"/>
    </location>
</feature>
<keyword evidence="7 10" id="KW-0472">Membrane</keyword>
<dbReference type="GO" id="GO:0007608">
    <property type="term" value="P:sensory perception of smell"/>
    <property type="evidence" value="ECO:0007669"/>
    <property type="project" value="UniProtKB-KW"/>
</dbReference>
<evidence type="ECO:0000256" key="1">
    <source>
        <dbReference type="ARBA" id="ARBA00004651"/>
    </source>
</evidence>
<feature type="transmembrane region" description="Helical" evidence="10">
    <location>
        <begin position="267"/>
        <end position="285"/>
    </location>
</feature>
<dbReference type="AlphaFoldDB" id="A0ABD2WAK8"/>
<evidence type="ECO:0000256" key="10">
    <source>
        <dbReference type="RuleBase" id="RU351113"/>
    </source>
</evidence>
<keyword evidence="8 10" id="KW-0675">Receptor</keyword>
<keyword evidence="4 10" id="KW-0812">Transmembrane</keyword>
<reference evidence="11 12" key="1">
    <citation type="journal article" date="2024" name="bioRxiv">
        <title>A reference genome for Trichogramma kaykai: A tiny desert-dwelling parasitoid wasp with competing sex-ratio distorters.</title>
        <authorList>
            <person name="Culotta J."/>
            <person name="Lindsey A.R."/>
        </authorList>
    </citation>
    <scope>NUCLEOTIDE SEQUENCE [LARGE SCALE GENOMIC DNA]</scope>
    <source>
        <strain evidence="11 12">KSX58</strain>
    </source>
</reference>
<keyword evidence="3 10" id="KW-0716">Sensory transduction</keyword>
<dbReference type="GO" id="GO:0005886">
    <property type="term" value="C:plasma membrane"/>
    <property type="evidence" value="ECO:0007669"/>
    <property type="project" value="UniProtKB-SubCell"/>
</dbReference>
<evidence type="ECO:0000256" key="5">
    <source>
        <dbReference type="ARBA" id="ARBA00022725"/>
    </source>
</evidence>